<evidence type="ECO:0000313" key="3">
    <source>
        <dbReference type="EMBL" id="TKA74419.1"/>
    </source>
</evidence>
<dbReference type="PANTHER" id="PTHR13090:SF1">
    <property type="entry name" value="ARGININE-HYDROXYLASE NDUFAF5, MITOCHONDRIAL"/>
    <property type="match status" value="1"/>
</dbReference>
<dbReference type="AlphaFoldDB" id="A0A4V5NHU3"/>
<dbReference type="Pfam" id="PF13489">
    <property type="entry name" value="Methyltransf_23"/>
    <property type="match status" value="1"/>
</dbReference>
<evidence type="ECO:0000313" key="4">
    <source>
        <dbReference type="Proteomes" id="UP000309340"/>
    </source>
</evidence>
<dbReference type="OrthoDB" id="16816at2759"/>
<keyword evidence="2" id="KW-0808">Transferase</keyword>
<reference evidence="3 4" key="1">
    <citation type="submission" date="2017-03" db="EMBL/GenBank/DDBJ databases">
        <title>Genomes of endolithic fungi from Antarctica.</title>
        <authorList>
            <person name="Coleine C."/>
            <person name="Masonjones S."/>
            <person name="Stajich J.E."/>
        </authorList>
    </citation>
    <scope>NUCLEOTIDE SEQUENCE [LARGE SCALE GENOMIC DNA]</scope>
    <source>
        <strain evidence="3 4">CCFEE 5184</strain>
    </source>
</reference>
<evidence type="ECO:0008006" key="5">
    <source>
        <dbReference type="Google" id="ProtNLM"/>
    </source>
</evidence>
<comment type="caution">
    <text evidence="3">The sequence shown here is derived from an EMBL/GenBank/DDBJ whole genome shotgun (WGS) entry which is preliminary data.</text>
</comment>
<gene>
    <name evidence="3" type="ORF">B0A55_06211</name>
</gene>
<dbReference type="GO" id="GO:0032259">
    <property type="term" value="P:methylation"/>
    <property type="evidence" value="ECO:0007669"/>
    <property type="project" value="UniProtKB-KW"/>
</dbReference>
<evidence type="ECO:0000256" key="1">
    <source>
        <dbReference type="ARBA" id="ARBA00022603"/>
    </source>
</evidence>
<dbReference type="InterPro" id="IPR050602">
    <property type="entry name" value="Malonyl-ACP_OMT"/>
</dbReference>
<dbReference type="Gene3D" id="3.40.50.150">
    <property type="entry name" value="Vaccinia Virus protein VP39"/>
    <property type="match status" value="1"/>
</dbReference>
<dbReference type="Proteomes" id="UP000309340">
    <property type="component" value="Unassembled WGS sequence"/>
</dbReference>
<dbReference type="PANTHER" id="PTHR13090">
    <property type="entry name" value="ARGININE-HYDROXYLASE NDUFAF5, MITOCHONDRIAL"/>
    <property type="match status" value="1"/>
</dbReference>
<name>A0A4V5NHU3_9PEZI</name>
<keyword evidence="4" id="KW-1185">Reference proteome</keyword>
<dbReference type="InterPro" id="IPR029063">
    <property type="entry name" value="SAM-dependent_MTases_sf"/>
</dbReference>
<sequence>MHAALCIHQQLRMILRSYRTLARAPSSITPPSTCPPKRRRYAIQAGGAPIAEVFSARTKYIHKQRAAANIPQSRQVDYLRDEIAARLCDRLLDINRHFPRVLDFGANACNVARAFARPSPDLNDETGTKVTEPIGKRIGEIVCTETSPSLLYRDEHEPFNSEMAITREVLQNAEYLPYEPDSFDLVLSSQSLHWINDLPSVLTQINTCLKPDAPFLAAMSGGDTLYELRGSLQLAEQDRLGGIGTHISPLADVRDVGNLLSRAGFKLLTVDVDDIVVDYPDIFALMSDLQAMGEANAALRREKGGISRDVLLAAEGIYREMYGELGEDGGVRLPATFRTVYMIGWKEGGSTPRALERGTGEANLVDVLGGGGRIG</sequence>
<dbReference type="STRING" id="329884.A0A4V5NHU3"/>
<dbReference type="GO" id="GO:0032981">
    <property type="term" value="P:mitochondrial respiratory chain complex I assembly"/>
    <property type="evidence" value="ECO:0007669"/>
    <property type="project" value="TreeGrafter"/>
</dbReference>
<keyword evidence="1" id="KW-0489">Methyltransferase</keyword>
<dbReference type="EMBL" id="NAJQ01000227">
    <property type="protein sequence ID" value="TKA74419.1"/>
    <property type="molecule type" value="Genomic_DNA"/>
</dbReference>
<organism evidence="3 4">
    <name type="scientific">Friedmanniomyces simplex</name>
    <dbReference type="NCBI Taxonomy" id="329884"/>
    <lineage>
        <taxon>Eukaryota</taxon>
        <taxon>Fungi</taxon>
        <taxon>Dikarya</taxon>
        <taxon>Ascomycota</taxon>
        <taxon>Pezizomycotina</taxon>
        <taxon>Dothideomycetes</taxon>
        <taxon>Dothideomycetidae</taxon>
        <taxon>Mycosphaerellales</taxon>
        <taxon>Teratosphaeriaceae</taxon>
        <taxon>Friedmanniomyces</taxon>
    </lineage>
</organism>
<dbReference type="GO" id="GO:0008168">
    <property type="term" value="F:methyltransferase activity"/>
    <property type="evidence" value="ECO:0007669"/>
    <property type="project" value="UniProtKB-KW"/>
</dbReference>
<evidence type="ECO:0000256" key="2">
    <source>
        <dbReference type="ARBA" id="ARBA00022679"/>
    </source>
</evidence>
<protein>
    <recommendedName>
        <fullName evidence="5">Methyltransferase type 11 domain-containing protein</fullName>
    </recommendedName>
</protein>
<dbReference type="SUPFAM" id="SSF53335">
    <property type="entry name" value="S-adenosyl-L-methionine-dependent methyltransferases"/>
    <property type="match status" value="1"/>
</dbReference>
<proteinExistence type="predicted"/>
<accession>A0A4V5NHU3</accession>
<dbReference type="GO" id="GO:0005739">
    <property type="term" value="C:mitochondrion"/>
    <property type="evidence" value="ECO:0007669"/>
    <property type="project" value="TreeGrafter"/>
</dbReference>